<proteinExistence type="predicted"/>
<name>A0A291GKU1_9MICO</name>
<evidence type="ECO:0008006" key="4">
    <source>
        <dbReference type="Google" id="ProtNLM"/>
    </source>
</evidence>
<dbReference type="EMBL" id="CP023563">
    <property type="protein sequence ID" value="ATG50672.1"/>
    <property type="molecule type" value="Genomic_DNA"/>
</dbReference>
<gene>
    <name evidence="2" type="ORF">CFK38_03415</name>
</gene>
<feature type="compositionally biased region" description="Gly residues" evidence="1">
    <location>
        <begin position="92"/>
        <end position="111"/>
    </location>
</feature>
<reference evidence="3" key="1">
    <citation type="submission" date="2017-09" db="EMBL/GenBank/DDBJ databases">
        <title>Brachybacterium sp. VM2412.</title>
        <authorList>
            <person name="Tak E.J."/>
            <person name="Bae J.-W."/>
        </authorList>
    </citation>
    <scope>NUCLEOTIDE SEQUENCE [LARGE SCALE GENOMIC DNA]</scope>
    <source>
        <strain evidence="3">VM2412</strain>
    </source>
</reference>
<evidence type="ECO:0000313" key="2">
    <source>
        <dbReference type="EMBL" id="ATG50672.1"/>
    </source>
</evidence>
<feature type="region of interest" description="Disordered" evidence="1">
    <location>
        <begin position="77"/>
        <end position="114"/>
    </location>
</feature>
<evidence type="ECO:0000313" key="3">
    <source>
        <dbReference type="Proteomes" id="UP000218165"/>
    </source>
</evidence>
<organism evidence="2 3">
    <name type="scientific">Brachybacterium vulturis</name>
    <dbReference type="NCBI Taxonomy" id="2017484"/>
    <lineage>
        <taxon>Bacteria</taxon>
        <taxon>Bacillati</taxon>
        <taxon>Actinomycetota</taxon>
        <taxon>Actinomycetes</taxon>
        <taxon>Micrococcales</taxon>
        <taxon>Dermabacteraceae</taxon>
        <taxon>Brachybacterium</taxon>
    </lineage>
</organism>
<dbReference type="KEGG" id="brz:CFK38_03415"/>
<dbReference type="AlphaFoldDB" id="A0A291GKU1"/>
<evidence type="ECO:0000256" key="1">
    <source>
        <dbReference type="SAM" id="MobiDB-lite"/>
    </source>
</evidence>
<keyword evidence="3" id="KW-1185">Reference proteome</keyword>
<protein>
    <recommendedName>
        <fullName evidence="4">WXG100 family type VII secretion target</fullName>
    </recommendedName>
</protein>
<dbReference type="Proteomes" id="UP000218165">
    <property type="component" value="Chromosome"/>
</dbReference>
<sequence>MSGFYGADTGQLRHHTELLRTRARSLTELRERLQPAVMDESAWHGADADGFRTRWTSRTTALFDDLVTRIAQQAGDLEQHAEEQDAASSPTGSGGGSGGGGGGGASEGGADAGTSWWDRVTGGLEVYNTLQNAFSNGKDVWDTLRVIDRSTDLIDGAEDIFQLAAGTWKYGQDITGVVFNRGTEFSGLVSKLVGELPFPVPTGAGTRNFFGFVDDAAGWASKAAPFLDDVAPFVGKALPGLDVVFGGAQMIEGIQSGDTFSAITGGASALGGGLMLAGGAMSATGVGAVIGGPLVAAGAIISGGAALADVGRMVYDNWDSISATASDAWNATTDFVGDTAGAVADTAGDVVDSVSDGISDAVDGLADAMPW</sequence>
<dbReference type="OrthoDB" id="4793176at2"/>
<accession>A0A291GKU1</accession>
<dbReference type="RefSeq" id="WP_096801812.1">
    <property type="nucleotide sequence ID" value="NZ_CP023563.1"/>
</dbReference>